<gene>
    <name evidence="3" type="primary">LOC111022072</name>
</gene>
<evidence type="ECO:0000313" key="3">
    <source>
        <dbReference type="RefSeq" id="XP_022154926.1"/>
    </source>
</evidence>
<proteinExistence type="predicted"/>
<evidence type="ECO:0000313" key="2">
    <source>
        <dbReference type="Proteomes" id="UP000504603"/>
    </source>
</evidence>
<dbReference type="InterPro" id="IPR043128">
    <property type="entry name" value="Rev_trsase/Diguanyl_cyclase"/>
</dbReference>
<dbReference type="Proteomes" id="UP000504603">
    <property type="component" value="Unplaced"/>
</dbReference>
<dbReference type="PANTHER" id="PTHR33064:SF40">
    <property type="entry name" value="REVERSE TRANSCRIPTASE_RETROTRANSPOSON-DERIVED PROTEIN RNASE H-LIKE DOMAIN-CONTAINING PROTEIN"/>
    <property type="match status" value="1"/>
</dbReference>
<evidence type="ECO:0000259" key="1">
    <source>
        <dbReference type="Pfam" id="PF17919"/>
    </source>
</evidence>
<dbReference type="OrthoDB" id="1909920at2759"/>
<name>A0A6J1DQ58_MOMCH</name>
<sequence length="250" mass="28181">MAEHQIHLQLIFEKLRENELYVKREKCAFAQERINFLDHVIECGRMGMEDGKVKAIQDWKVLSSITELRSFLGLANYYRRFVEGFSKKAGPLTELLKKSNTWNCTPECQVAFNQLKKAMMEGQVLGIADVTKPFEVETDALDFTLSGVLLQDGHLVAYESRKLNDAERRPGRSNKAADALSRKSEHATLCMLAHLKASKLTGSVGEAIKAHLKDDPAAQTIIQLAKDGKTSQFWVEDDLLLTKGNRLYVP</sequence>
<accession>A0A6J1DQ58</accession>
<dbReference type="InterPro" id="IPR051320">
    <property type="entry name" value="Viral_Replic_Matur_Polypro"/>
</dbReference>
<dbReference type="FunFam" id="3.30.70.270:FF:000020">
    <property type="entry name" value="Transposon Tf2-6 polyprotein-like Protein"/>
    <property type="match status" value="1"/>
</dbReference>
<organism evidence="2 3">
    <name type="scientific">Momordica charantia</name>
    <name type="common">Bitter gourd</name>
    <name type="synonym">Balsam pear</name>
    <dbReference type="NCBI Taxonomy" id="3673"/>
    <lineage>
        <taxon>Eukaryota</taxon>
        <taxon>Viridiplantae</taxon>
        <taxon>Streptophyta</taxon>
        <taxon>Embryophyta</taxon>
        <taxon>Tracheophyta</taxon>
        <taxon>Spermatophyta</taxon>
        <taxon>Magnoliopsida</taxon>
        <taxon>eudicotyledons</taxon>
        <taxon>Gunneridae</taxon>
        <taxon>Pentapetalae</taxon>
        <taxon>rosids</taxon>
        <taxon>fabids</taxon>
        <taxon>Cucurbitales</taxon>
        <taxon>Cucurbitaceae</taxon>
        <taxon>Momordiceae</taxon>
        <taxon>Momordica</taxon>
    </lineage>
</organism>
<dbReference type="InterPro" id="IPR043502">
    <property type="entry name" value="DNA/RNA_pol_sf"/>
</dbReference>
<dbReference type="GeneID" id="111022072"/>
<dbReference type="Gene3D" id="3.30.70.270">
    <property type="match status" value="2"/>
</dbReference>
<dbReference type="RefSeq" id="XP_022154926.1">
    <property type="nucleotide sequence ID" value="XM_022299234.1"/>
</dbReference>
<dbReference type="KEGG" id="mcha:111022072"/>
<reference evidence="3" key="1">
    <citation type="submission" date="2025-08" db="UniProtKB">
        <authorList>
            <consortium name="RefSeq"/>
        </authorList>
    </citation>
    <scope>IDENTIFICATION</scope>
    <source>
        <strain evidence="3">OHB3-1</strain>
    </source>
</reference>
<feature type="domain" description="Reverse transcriptase/retrotransposon-derived protein RNase H-like" evidence="1">
    <location>
        <begin position="105"/>
        <end position="177"/>
    </location>
</feature>
<dbReference type="SUPFAM" id="SSF56672">
    <property type="entry name" value="DNA/RNA polymerases"/>
    <property type="match status" value="1"/>
</dbReference>
<dbReference type="AlphaFoldDB" id="A0A6J1DQ58"/>
<dbReference type="Pfam" id="PF17919">
    <property type="entry name" value="RT_RNaseH_2"/>
    <property type="match status" value="1"/>
</dbReference>
<keyword evidence="2" id="KW-1185">Reference proteome</keyword>
<dbReference type="InterPro" id="IPR041577">
    <property type="entry name" value="RT_RNaseH_2"/>
</dbReference>
<protein>
    <submittedName>
        <fullName evidence="3">Uncharacterized protein LOC111022072</fullName>
    </submittedName>
</protein>
<dbReference type="PANTHER" id="PTHR33064">
    <property type="entry name" value="POL PROTEIN"/>
    <property type="match status" value="1"/>
</dbReference>